<dbReference type="EMBL" id="CP058559">
    <property type="protein sequence ID" value="QNO14188.1"/>
    <property type="molecule type" value="Genomic_DNA"/>
</dbReference>
<feature type="domain" description="RDD" evidence="7">
    <location>
        <begin position="5"/>
        <end position="160"/>
    </location>
</feature>
<comment type="subcellular location">
    <subcellularLocation>
        <location evidence="1">Cell membrane</location>
        <topology evidence="1">Multi-pass membrane protein</topology>
    </subcellularLocation>
</comment>
<dbReference type="InterPro" id="IPR051791">
    <property type="entry name" value="Pra-immunoreactive"/>
</dbReference>
<protein>
    <submittedName>
        <fullName evidence="8">RDD family protein</fullName>
    </submittedName>
</protein>
<accession>A0A7G9W676</accession>
<evidence type="ECO:0000259" key="7">
    <source>
        <dbReference type="Pfam" id="PF06271"/>
    </source>
</evidence>
<evidence type="ECO:0000256" key="1">
    <source>
        <dbReference type="ARBA" id="ARBA00004651"/>
    </source>
</evidence>
<evidence type="ECO:0000313" key="9">
    <source>
        <dbReference type="Proteomes" id="UP000516160"/>
    </source>
</evidence>
<keyword evidence="9" id="KW-1185">Reference proteome</keyword>
<proteinExistence type="predicted"/>
<dbReference type="InterPro" id="IPR010432">
    <property type="entry name" value="RDD"/>
</dbReference>
<dbReference type="GO" id="GO:0005886">
    <property type="term" value="C:plasma membrane"/>
    <property type="evidence" value="ECO:0007669"/>
    <property type="project" value="UniProtKB-SubCell"/>
</dbReference>
<feature type="transmembrane region" description="Helical" evidence="6">
    <location>
        <begin position="49"/>
        <end position="66"/>
    </location>
</feature>
<feature type="transmembrane region" description="Helical" evidence="6">
    <location>
        <begin position="129"/>
        <end position="147"/>
    </location>
</feature>
<reference evidence="8 9" key="1">
    <citation type="submission" date="2020-07" db="EMBL/GenBank/DDBJ databases">
        <title>Alkalicella. sp. LB2 genome.</title>
        <authorList>
            <person name="Postec A."/>
            <person name="Quemeneur M."/>
        </authorList>
    </citation>
    <scope>NUCLEOTIDE SEQUENCE [LARGE SCALE GENOMIC DNA]</scope>
    <source>
        <strain evidence="8 9">LB2</strain>
    </source>
</reference>
<dbReference type="Proteomes" id="UP000516160">
    <property type="component" value="Chromosome"/>
</dbReference>
<evidence type="ECO:0000313" key="8">
    <source>
        <dbReference type="EMBL" id="QNO14188.1"/>
    </source>
</evidence>
<sequence>MRLTLKRLIAYWLDFVILTSVLGGGQWLLNNITNGFPFTYLDTGYKIEVWVLLTMSLPVWLYFILLESKKGQTLGKKFLNIKVVNKERQNIKTTQAIARTLVRLFPWELTHIIILIPKPWWTLTPESTYLIYIPNALILIYVGYLFYKRGNKAIHDNYAKTEVIELTP</sequence>
<gene>
    <name evidence="8" type="ORF">HYG86_05080</name>
</gene>
<dbReference type="RefSeq" id="WP_213167844.1">
    <property type="nucleotide sequence ID" value="NZ_CP058559.1"/>
</dbReference>
<evidence type="ECO:0000256" key="6">
    <source>
        <dbReference type="SAM" id="Phobius"/>
    </source>
</evidence>
<evidence type="ECO:0000256" key="2">
    <source>
        <dbReference type="ARBA" id="ARBA00022475"/>
    </source>
</evidence>
<name>A0A7G9W676_ALKCA</name>
<keyword evidence="2" id="KW-1003">Cell membrane</keyword>
<keyword evidence="5 6" id="KW-0472">Membrane</keyword>
<feature type="transmembrane region" description="Helical" evidence="6">
    <location>
        <begin position="96"/>
        <end position="117"/>
    </location>
</feature>
<feature type="transmembrane region" description="Helical" evidence="6">
    <location>
        <begin position="9"/>
        <end position="29"/>
    </location>
</feature>
<keyword evidence="3 6" id="KW-0812">Transmembrane</keyword>
<evidence type="ECO:0000256" key="3">
    <source>
        <dbReference type="ARBA" id="ARBA00022692"/>
    </source>
</evidence>
<dbReference type="AlphaFoldDB" id="A0A7G9W676"/>
<organism evidence="8 9">
    <name type="scientific">Alkalicella caledoniensis</name>
    <dbReference type="NCBI Taxonomy" id="2731377"/>
    <lineage>
        <taxon>Bacteria</taxon>
        <taxon>Bacillati</taxon>
        <taxon>Bacillota</taxon>
        <taxon>Clostridia</taxon>
        <taxon>Eubacteriales</taxon>
        <taxon>Proteinivoracaceae</taxon>
        <taxon>Alkalicella</taxon>
    </lineage>
</organism>
<evidence type="ECO:0000256" key="5">
    <source>
        <dbReference type="ARBA" id="ARBA00023136"/>
    </source>
</evidence>
<keyword evidence="4 6" id="KW-1133">Transmembrane helix</keyword>
<dbReference type="PANTHER" id="PTHR36115">
    <property type="entry name" value="PROLINE-RICH ANTIGEN HOMOLOG-RELATED"/>
    <property type="match status" value="1"/>
</dbReference>
<dbReference type="Pfam" id="PF06271">
    <property type="entry name" value="RDD"/>
    <property type="match status" value="1"/>
</dbReference>
<evidence type="ECO:0000256" key="4">
    <source>
        <dbReference type="ARBA" id="ARBA00022989"/>
    </source>
</evidence>
<dbReference type="KEGG" id="acae:HYG86_05080"/>